<name>A0A0L6V9L5_9BASI</name>
<accession>A0A0L6V9L5</accession>
<keyword evidence="2" id="KW-1133">Transmembrane helix</keyword>
<keyword evidence="2" id="KW-0812">Transmembrane</keyword>
<dbReference type="VEuPathDB" id="FungiDB:VP01_2148g2"/>
<evidence type="ECO:0000313" key="3">
    <source>
        <dbReference type="EMBL" id="KNZ57481.1"/>
    </source>
</evidence>
<evidence type="ECO:0000256" key="2">
    <source>
        <dbReference type="SAM" id="Phobius"/>
    </source>
</evidence>
<feature type="compositionally biased region" description="Basic and acidic residues" evidence="1">
    <location>
        <begin position="408"/>
        <end position="417"/>
    </location>
</feature>
<dbReference type="Proteomes" id="UP000037035">
    <property type="component" value="Unassembled WGS sequence"/>
</dbReference>
<feature type="transmembrane region" description="Helical" evidence="2">
    <location>
        <begin position="72"/>
        <end position="97"/>
    </location>
</feature>
<dbReference type="AlphaFoldDB" id="A0A0L6V9L5"/>
<feature type="transmembrane region" description="Helical" evidence="2">
    <location>
        <begin position="122"/>
        <end position="139"/>
    </location>
</feature>
<dbReference type="EMBL" id="LAVV01007001">
    <property type="protein sequence ID" value="KNZ57481.1"/>
    <property type="molecule type" value="Genomic_DNA"/>
</dbReference>
<dbReference type="OrthoDB" id="3243429at2759"/>
<proteinExistence type="predicted"/>
<evidence type="ECO:0000256" key="1">
    <source>
        <dbReference type="SAM" id="MobiDB-lite"/>
    </source>
</evidence>
<feature type="compositionally biased region" description="Basic residues" evidence="1">
    <location>
        <begin position="426"/>
        <end position="440"/>
    </location>
</feature>
<protein>
    <submittedName>
        <fullName evidence="3">Uncharacterized protein</fullName>
    </submittedName>
</protein>
<organism evidence="3 4">
    <name type="scientific">Puccinia sorghi</name>
    <dbReference type="NCBI Taxonomy" id="27349"/>
    <lineage>
        <taxon>Eukaryota</taxon>
        <taxon>Fungi</taxon>
        <taxon>Dikarya</taxon>
        <taxon>Basidiomycota</taxon>
        <taxon>Pucciniomycotina</taxon>
        <taxon>Pucciniomycetes</taxon>
        <taxon>Pucciniales</taxon>
        <taxon>Pucciniaceae</taxon>
        <taxon>Puccinia</taxon>
    </lineage>
</organism>
<keyword evidence="2" id="KW-0472">Membrane</keyword>
<evidence type="ECO:0000313" key="4">
    <source>
        <dbReference type="Proteomes" id="UP000037035"/>
    </source>
</evidence>
<comment type="caution">
    <text evidence="3">The sequence shown here is derived from an EMBL/GenBank/DDBJ whole genome shotgun (WGS) entry which is preliminary data.</text>
</comment>
<gene>
    <name evidence="3" type="ORF">VP01_2148g2</name>
</gene>
<feature type="region of interest" description="Disordered" evidence="1">
    <location>
        <begin position="402"/>
        <end position="448"/>
    </location>
</feature>
<keyword evidence="4" id="KW-1185">Reference proteome</keyword>
<feature type="transmembrane region" description="Helical" evidence="2">
    <location>
        <begin position="160"/>
        <end position="176"/>
    </location>
</feature>
<reference evidence="3 4" key="1">
    <citation type="submission" date="2015-08" db="EMBL/GenBank/DDBJ databases">
        <title>Next Generation Sequencing and Analysis of the Genome of Puccinia sorghi L Schw, the Causal Agent of Maize Common Rust.</title>
        <authorList>
            <person name="Rochi L."/>
            <person name="Burguener G."/>
            <person name="Darino M."/>
            <person name="Turjanski A."/>
            <person name="Kreff E."/>
            <person name="Dieguez M.J."/>
            <person name="Sacco F."/>
        </authorList>
    </citation>
    <scope>NUCLEOTIDE SEQUENCE [LARGE SCALE GENOMIC DNA]</scope>
    <source>
        <strain evidence="3 4">RO10H11247</strain>
    </source>
</reference>
<sequence length="448" mass="52244">MTHWHKVKKVWQYLKGTADLKLMLTIKNPHQDQSMITRSQVLIDWSWCLINYFRFIAMLCGKMTLKTKPCNLATYVFSLVLSYLGTAPNIDVLHIHLLKPWPLMSPSLMKKKVTLSTESCPVFYYMGHYLCVMILTKTFDNCLITHNKKCIKNLRNQEKLFVYFLPGCCMGLQFPLKIFGLFVLLFFVSSKLVVVLDMDGMFARRIPKRRNETNKKSERKYIERKVLGVVDDTCVTDGKVQIAQPCCSPVRYLVAPQKHVFSLTAGTRGSSFLFTKKDDKTYLSGSQKLAAVKAVLQTMFKTRTVFWRCMHNNMTWDRRNTRIPSCLSPSRQSTPTYLQLTELRSTHTHSAPFTCASFFLSGENFHISFRKKTNKKSERKNYEFLYLYIFFSEREKNLNNLPTRGLKKRQENEKWDDTSEGGMGKPTKKKTRFPPHRNKKKNDLCINQ</sequence>